<name>A0A7R9AH80_9CRUS</name>
<keyword evidence="3" id="KW-1185">Reference proteome</keyword>
<dbReference type="EMBL" id="CAJPEV010008599">
    <property type="protein sequence ID" value="CAG0905350.1"/>
    <property type="molecule type" value="Genomic_DNA"/>
</dbReference>
<dbReference type="InterPro" id="IPR035940">
    <property type="entry name" value="CAP_sf"/>
</dbReference>
<dbReference type="Gene3D" id="3.40.33.10">
    <property type="entry name" value="CAP"/>
    <property type="match status" value="1"/>
</dbReference>
<dbReference type="CDD" id="cd05382">
    <property type="entry name" value="CAP_GAPR1-like"/>
    <property type="match status" value="1"/>
</dbReference>
<dbReference type="PANTHER" id="PTHR10334">
    <property type="entry name" value="CYSTEINE-RICH SECRETORY PROTEIN-RELATED"/>
    <property type="match status" value="1"/>
</dbReference>
<dbReference type="Pfam" id="PF00188">
    <property type="entry name" value="CAP"/>
    <property type="match status" value="1"/>
</dbReference>
<feature type="domain" description="SCP" evidence="1">
    <location>
        <begin position="8"/>
        <end position="110"/>
    </location>
</feature>
<dbReference type="EMBL" id="LR908117">
    <property type="protein sequence ID" value="CAD7254263.1"/>
    <property type="molecule type" value="Genomic_DNA"/>
</dbReference>
<dbReference type="AlphaFoldDB" id="A0A7R9AH80"/>
<dbReference type="InterPro" id="IPR001283">
    <property type="entry name" value="CRISP-related"/>
</dbReference>
<protein>
    <recommendedName>
        <fullName evidence="1">SCP domain-containing protein</fullName>
    </recommendedName>
</protein>
<dbReference type="OrthoDB" id="337038at2759"/>
<dbReference type="SMART" id="SM00198">
    <property type="entry name" value="SCP"/>
    <property type="match status" value="1"/>
</dbReference>
<dbReference type="Proteomes" id="UP000677054">
    <property type="component" value="Unassembled WGS sequence"/>
</dbReference>
<dbReference type="InterPro" id="IPR034113">
    <property type="entry name" value="SCP_GAPR1-like"/>
</dbReference>
<organism evidence="2">
    <name type="scientific">Darwinula stevensoni</name>
    <dbReference type="NCBI Taxonomy" id="69355"/>
    <lineage>
        <taxon>Eukaryota</taxon>
        <taxon>Metazoa</taxon>
        <taxon>Ecdysozoa</taxon>
        <taxon>Arthropoda</taxon>
        <taxon>Crustacea</taxon>
        <taxon>Oligostraca</taxon>
        <taxon>Ostracoda</taxon>
        <taxon>Podocopa</taxon>
        <taxon>Podocopida</taxon>
        <taxon>Darwinulocopina</taxon>
        <taxon>Darwinuloidea</taxon>
        <taxon>Darwinulidae</taxon>
        <taxon>Darwinula</taxon>
    </lineage>
</organism>
<gene>
    <name evidence="2" type="ORF">DSTB1V02_LOCUS14009</name>
</gene>
<accession>A0A7R9AH80</accession>
<evidence type="ECO:0000259" key="1">
    <source>
        <dbReference type="SMART" id="SM00198"/>
    </source>
</evidence>
<evidence type="ECO:0000313" key="3">
    <source>
        <dbReference type="Proteomes" id="UP000677054"/>
    </source>
</evidence>
<dbReference type="InterPro" id="IPR014044">
    <property type="entry name" value="CAP_dom"/>
</dbReference>
<dbReference type="SUPFAM" id="SSF55797">
    <property type="entry name" value="PR-1-like"/>
    <property type="match status" value="1"/>
</dbReference>
<sequence>MASSSEVAFAEEVLQLHNKYREMHGSSPLSLDKEMCKYSQAWAEQLAQWNQLKHRQGAGRDEGKQYGENIFMYGASGGAHIEPKDVVECWYNEIQNYNFNSGGWSGNTGSVDNK</sequence>
<evidence type="ECO:0000313" key="2">
    <source>
        <dbReference type="EMBL" id="CAD7254263.1"/>
    </source>
</evidence>
<reference evidence="2" key="1">
    <citation type="submission" date="2020-11" db="EMBL/GenBank/DDBJ databases">
        <authorList>
            <person name="Tran Van P."/>
        </authorList>
    </citation>
    <scope>NUCLEOTIDE SEQUENCE</scope>
</reference>
<proteinExistence type="predicted"/>